<dbReference type="STRING" id="52247.A0A4T0WYT8"/>
<evidence type="ECO:0000313" key="2">
    <source>
        <dbReference type="Proteomes" id="UP000307173"/>
    </source>
</evidence>
<dbReference type="AlphaFoldDB" id="A0A4T0WYT8"/>
<dbReference type="Proteomes" id="UP000307173">
    <property type="component" value="Unassembled WGS sequence"/>
</dbReference>
<name>A0A4T0WYT8_9ASCO</name>
<protein>
    <submittedName>
        <fullName evidence="1">Uncharacterized protein</fullName>
    </submittedName>
</protein>
<evidence type="ECO:0000313" key="1">
    <source>
        <dbReference type="EMBL" id="TID21054.1"/>
    </source>
</evidence>
<keyword evidence="2" id="KW-1185">Reference proteome</keyword>
<sequence>MNQRSSGALYAMNHQVYKTFSKKCETFLFNRLMTAFVRAFLFLSSLFMRNIDEMSVKVENFIKDFSNTIDAGVVLKWFEITKLENQESQPEGSDEFGMMIFLFIRNLFFEQYNFKDKYYMSWRSHMFIRIFVNYFTNSDKYKCSELLQPIINTDSRRQTDSSSSIYEEGMSLTSNLQKSESTEYSSFNGYDVNSGVFENDISEPVSSNIENDKFMDEFLNTIVGNGSGEDVNSQSKGFDINQMINLDPSKTMFDVLMEETKIHNNVEDVNFFSNNIVNSNNFQDIVNVFGTTPGPDSELINSEIPSIRTFTSLSSGSISTPGLFDGFNHVEGDFK</sequence>
<organism evidence="1 2">
    <name type="scientific">Pichia inconspicua</name>
    <dbReference type="NCBI Taxonomy" id="52247"/>
    <lineage>
        <taxon>Eukaryota</taxon>
        <taxon>Fungi</taxon>
        <taxon>Dikarya</taxon>
        <taxon>Ascomycota</taxon>
        <taxon>Saccharomycotina</taxon>
        <taxon>Pichiomycetes</taxon>
        <taxon>Pichiales</taxon>
        <taxon>Pichiaceae</taxon>
        <taxon>Pichia</taxon>
    </lineage>
</organism>
<gene>
    <name evidence="1" type="ORF">CANINC_003549</name>
</gene>
<dbReference type="EMBL" id="SELW01000567">
    <property type="protein sequence ID" value="TID21054.1"/>
    <property type="molecule type" value="Genomic_DNA"/>
</dbReference>
<comment type="caution">
    <text evidence="1">The sequence shown here is derived from an EMBL/GenBank/DDBJ whole genome shotgun (WGS) entry which is preliminary data.</text>
</comment>
<reference evidence="1 2" key="1">
    <citation type="journal article" date="2019" name="Front. Genet.">
        <title>Whole-Genome Sequencing of the Opportunistic Yeast Pathogen Candida inconspicua Uncovers Its Hybrid Origin.</title>
        <authorList>
            <person name="Mixao V."/>
            <person name="Hansen A.P."/>
            <person name="Saus E."/>
            <person name="Boekhout T."/>
            <person name="Lass-Florl C."/>
            <person name="Gabaldon T."/>
        </authorList>
    </citation>
    <scope>NUCLEOTIDE SEQUENCE [LARGE SCALE GENOMIC DNA]</scope>
    <source>
        <strain evidence="1 2">CBS 180</strain>
    </source>
</reference>
<accession>A0A4T0WYT8</accession>
<proteinExistence type="predicted"/>